<evidence type="ECO:0000313" key="2">
    <source>
        <dbReference type="EMBL" id="RRT69091.1"/>
    </source>
</evidence>
<proteinExistence type="predicted"/>
<feature type="transmembrane region" description="Helical" evidence="1">
    <location>
        <begin position="12"/>
        <end position="36"/>
    </location>
</feature>
<keyword evidence="1" id="KW-0472">Membrane</keyword>
<reference evidence="2 3" key="1">
    <citation type="journal article" date="2014" name="Agronomy (Basel)">
        <title>A Draft Genome Sequence for Ensete ventricosum, the Drought-Tolerant Tree Against Hunger.</title>
        <authorList>
            <person name="Harrison J."/>
            <person name="Moore K.A."/>
            <person name="Paszkiewicz K."/>
            <person name="Jones T."/>
            <person name="Grant M."/>
            <person name="Ambacheew D."/>
            <person name="Muzemil S."/>
            <person name="Studholme D.J."/>
        </authorList>
    </citation>
    <scope>NUCLEOTIDE SEQUENCE [LARGE SCALE GENOMIC DNA]</scope>
</reference>
<dbReference type="EMBL" id="AMZH03004472">
    <property type="protein sequence ID" value="RRT69091.1"/>
    <property type="molecule type" value="Genomic_DNA"/>
</dbReference>
<feature type="transmembrane region" description="Helical" evidence="1">
    <location>
        <begin position="99"/>
        <end position="129"/>
    </location>
</feature>
<dbReference type="Proteomes" id="UP000287651">
    <property type="component" value="Unassembled WGS sequence"/>
</dbReference>
<organism evidence="2 3">
    <name type="scientific">Ensete ventricosum</name>
    <name type="common">Abyssinian banana</name>
    <name type="synonym">Musa ensete</name>
    <dbReference type="NCBI Taxonomy" id="4639"/>
    <lineage>
        <taxon>Eukaryota</taxon>
        <taxon>Viridiplantae</taxon>
        <taxon>Streptophyta</taxon>
        <taxon>Embryophyta</taxon>
        <taxon>Tracheophyta</taxon>
        <taxon>Spermatophyta</taxon>
        <taxon>Magnoliopsida</taxon>
        <taxon>Liliopsida</taxon>
        <taxon>Zingiberales</taxon>
        <taxon>Musaceae</taxon>
        <taxon>Ensete</taxon>
    </lineage>
</organism>
<evidence type="ECO:0000256" key="1">
    <source>
        <dbReference type="SAM" id="Phobius"/>
    </source>
</evidence>
<protein>
    <submittedName>
        <fullName evidence="2">Uncharacterized protein</fullName>
    </submittedName>
</protein>
<name>A0A426ZYR9_ENSVE</name>
<comment type="caution">
    <text evidence="2">The sequence shown here is derived from an EMBL/GenBank/DDBJ whole genome shotgun (WGS) entry which is preliminary data.</text>
</comment>
<evidence type="ECO:0000313" key="3">
    <source>
        <dbReference type="Proteomes" id="UP000287651"/>
    </source>
</evidence>
<feature type="transmembrane region" description="Helical" evidence="1">
    <location>
        <begin position="57"/>
        <end position="79"/>
    </location>
</feature>
<gene>
    <name evidence="2" type="ORF">B296_00023393</name>
</gene>
<accession>A0A426ZYR9</accession>
<keyword evidence="1" id="KW-0812">Transmembrane</keyword>
<sequence>MVNAYPILSPSSSLFAMIHFDFFFFLLSETATTSCTPRKTRSGRSSSSLAAIATTRFLDLRFIAVLFADICAVVSRSLASLPRVSFPLYFRLFLHQHHSMVAIATLLRIYVFNFCPSLIVLVQAIGVFLCRKGRVRIEGGRYDLGLNIMAHEKVIGAKPKD</sequence>
<keyword evidence="1" id="KW-1133">Transmembrane helix</keyword>
<dbReference type="AlphaFoldDB" id="A0A426ZYR9"/>